<keyword evidence="3" id="KW-1185">Reference proteome</keyword>
<organism evidence="2 3">
    <name type="scientific">Pieris macdunnoughi</name>
    <dbReference type="NCBI Taxonomy" id="345717"/>
    <lineage>
        <taxon>Eukaryota</taxon>
        <taxon>Metazoa</taxon>
        <taxon>Ecdysozoa</taxon>
        <taxon>Arthropoda</taxon>
        <taxon>Hexapoda</taxon>
        <taxon>Insecta</taxon>
        <taxon>Pterygota</taxon>
        <taxon>Neoptera</taxon>
        <taxon>Endopterygota</taxon>
        <taxon>Lepidoptera</taxon>
        <taxon>Glossata</taxon>
        <taxon>Ditrysia</taxon>
        <taxon>Papilionoidea</taxon>
        <taxon>Pieridae</taxon>
        <taxon>Pierinae</taxon>
        <taxon>Pieris</taxon>
    </lineage>
</organism>
<reference evidence="2" key="1">
    <citation type="submission" date="2021-02" db="EMBL/GenBank/DDBJ databases">
        <authorList>
            <person name="Steward A R."/>
        </authorList>
    </citation>
    <scope>NUCLEOTIDE SEQUENCE</scope>
</reference>
<dbReference type="EMBL" id="CAJOBZ010000052">
    <property type="protein sequence ID" value="CAF4918888.1"/>
    <property type="molecule type" value="Genomic_DNA"/>
</dbReference>
<feature type="compositionally biased region" description="Pro residues" evidence="1">
    <location>
        <begin position="194"/>
        <end position="207"/>
    </location>
</feature>
<evidence type="ECO:0008006" key="4">
    <source>
        <dbReference type="Google" id="ProtNLM"/>
    </source>
</evidence>
<gene>
    <name evidence="2" type="ORF">PMACD_LOCUS12840</name>
</gene>
<feature type="region of interest" description="Disordered" evidence="1">
    <location>
        <begin position="175"/>
        <end position="207"/>
    </location>
</feature>
<feature type="compositionally biased region" description="Low complexity" evidence="1">
    <location>
        <begin position="175"/>
        <end position="193"/>
    </location>
</feature>
<dbReference type="OrthoDB" id="412981at2759"/>
<evidence type="ECO:0000256" key="1">
    <source>
        <dbReference type="SAM" id="MobiDB-lite"/>
    </source>
</evidence>
<evidence type="ECO:0000313" key="3">
    <source>
        <dbReference type="Proteomes" id="UP000663880"/>
    </source>
</evidence>
<comment type="caution">
    <text evidence="2">The sequence shown here is derived from an EMBL/GenBank/DDBJ whole genome shotgun (WGS) entry which is preliminary data.</text>
</comment>
<proteinExistence type="predicted"/>
<accession>A0A821W5J9</accession>
<sequence>MLPPPLRFMDQDVPWKTPVTYLGVTIDRRLSMRHHVKRAVGRAKGAMNALYPLTGNILLRVKLALYKLYVRPHLTYAAPAWYSYTKECNRQRLRIVQNINLRRAVGAPRYVRNATIARDLRMESIDEFVARFTKGMFDRADASQHPHLKDIAPWHSRPPDKYRYLRELFSADTTNTGRDARAATAATTAGRLAGPPPGPPGVSPGGA</sequence>
<evidence type="ECO:0000313" key="2">
    <source>
        <dbReference type="EMBL" id="CAF4918888.1"/>
    </source>
</evidence>
<name>A0A821W5J9_9NEOP</name>
<protein>
    <recommendedName>
        <fullName evidence="4">RNA-directed DNA polymerase from mobile element jockey</fullName>
    </recommendedName>
</protein>
<dbReference type="Proteomes" id="UP000663880">
    <property type="component" value="Unassembled WGS sequence"/>
</dbReference>
<dbReference type="AlphaFoldDB" id="A0A821W5J9"/>